<evidence type="ECO:0000313" key="1">
    <source>
        <dbReference type="EMBL" id="KAF5851664.1"/>
    </source>
</evidence>
<dbReference type="AlphaFoldDB" id="A0A8H5ZMM7"/>
<dbReference type="EMBL" id="WNKQ01000004">
    <property type="protein sequence ID" value="KAF5851664.1"/>
    <property type="molecule type" value="Genomic_DNA"/>
</dbReference>
<protein>
    <submittedName>
        <fullName evidence="1">Uncharacterized protein</fullName>
    </submittedName>
</protein>
<sequence>MQPDDFEQPLVGSKAGAKDTHALGCLSCTTYPTLASLERQDGKNCYRRVKQGNIHVTRVQVVFASTEAFLSTTLELQETLRSKLKIPSFFFDRMYLQSSSFCGYDVWLDKNEEVEFYTYWARFTVKQTYDKLQPKRTFTPHISNHHNNPSEWNTDIAIHGPQSVRHG</sequence>
<name>A0A8H5ZMM7_COCSA</name>
<evidence type="ECO:0000313" key="2">
    <source>
        <dbReference type="Proteomes" id="UP000624244"/>
    </source>
</evidence>
<reference evidence="1" key="1">
    <citation type="submission" date="2019-11" db="EMBL/GenBank/DDBJ databases">
        <title>Bipolaris sorokiniana Genome sequencing.</title>
        <authorList>
            <person name="Wang H."/>
        </authorList>
    </citation>
    <scope>NUCLEOTIDE SEQUENCE</scope>
</reference>
<proteinExistence type="predicted"/>
<comment type="caution">
    <text evidence="1">The sequence shown here is derived from an EMBL/GenBank/DDBJ whole genome shotgun (WGS) entry which is preliminary data.</text>
</comment>
<accession>A0A8H5ZMM7</accession>
<organism evidence="1 2">
    <name type="scientific">Cochliobolus sativus</name>
    <name type="common">Common root rot and spot blotch fungus</name>
    <name type="synonym">Bipolaris sorokiniana</name>
    <dbReference type="NCBI Taxonomy" id="45130"/>
    <lineage>
        <taxon>Eukaryota</taxon>
        <taxon>Fungi</taxon>
        <taxon>Dikarya</taxon>
        <taxon>Ascomycota</taxon>
        <taxon>Pezizomycotina</taxon>
        <taxon>Dothideomycetes</taxon>
        <taxon>Pleosporomycetidae</taxon>
        <taxon>Pleosporales</taxon>
        <taxon>Pleosporineae</taxon>
        <taxon>Pleosporaceae</taxon>
        <taxon>Bipolaris</taxon>
    </lineage>
</organism>
<dbReference type="Proteomes" id="UP000624244">
    <property type="component" value="Unassembled WGS sequence"/>
</dbReference>
<gene>
    <name evidence="1" type="ORF">GGP41_000438</name>
</gene>